<dbReference type="PANTHER" id="PTHR46796">
    <property type="entry name" value="HTH-TYPE TRANSCRIPTIONAL ACTIVATOR RHAS-RELATED"/>
    <property type="match status" value="1"/>
</dbReference>
<feature type="domain" description="HTH araC/xylS-type" evidence="4">
    <location>
        <begin position="157"/>
        <end position="256"/>
    </location>
</feature>
<dbReference type="InterPro" id="IPR050204">
    <property type="entry name" value="AraC_XylS_family_regulators"/>
</dbReference>
<keyword evidence="2" id="KW-0238">DNA-binding</keyword>
<dbReference type="SUPFAM" id="SSF46689">
    <property type="entry name" value="Homeodomain-like"/>
    <property type="match status" value="1"/>
</dbReference>
<dbReference type="Proteomes" id="UP001139700">
    <property type="component" value="Unassembled WGS sequence"/>
</dbReference>
<dbReference type="Gene3D" id="1.10.10.60">
    <property type="entry name" value="Homeodomain-like"/>
    <property type="match status" value="1"/>
</dbReference>
<accession>A0A9X1PD90</accession>
<dbReference type="GO" id="GO:0003700">
    <property type="term" value="F:DNA-binding transcription factor activity"/>
    <property type="evidence" value="ECO:0007669"/>
    <property type="project" value="InterPro"/>
</dbReference>
<gene>
    <name evidence="5" type="ORF">LXM24_13510</name>
</gene>
<comment type="caution">
    <text evidence="5">The sequence shown here is derived from an EMBL/GenBank/DDBJ whole genome shotgun (WGS) entry which is preliminary data.</text>
</comment>
<evidence type="ECO:0000256" key="1">
    <source>
        <dbReference type="ARBA" id="ARBA00023015"/>
    </source>
</evidence>
<reference evidence="5" key="1">
    <citation type="submission" date="2021-12" db="EMBL/GenBank/DDBJ databases">
        <title>Novel species in genus Dyadobacter.</title>
        <authorList>
            <person name="Ma C."/>
        </authorList>
    </citation>
    <scope>NUCLEOTIDE SEQUENCE</scope>
    <source>
        <strain evidence="5">CY399</strain>
    </source>
</reference>
<name>A0A9X1PD90_9BACT</name>
<dbReference type="SMART" id="SM00342">
    <property type="entry name" value="HTH_ARAC"/>
    <property type="match status" value="1"/>
</dbReference>
<dbReference type="InterPro" id="IPR009057">
    <property type="entry name" value="Homeodomain-like_sf"/>
</dbReference>
<dbReference type="RefSeq" id="WP_234613650.1">
    <property type="nucleotide sequence ID" value="NZ_CP098806.1"/>
</dbReference>
<dbReference type="Pfam" id="PF20240">
    <property type="entry name" value="DUF6597"/>
    <property type="match status" value="1"/>
</dbReference>
<keyword evidence="1" id="KW-0805">Transcription regulation</keyword>
<evidence type="ECO:0000256" key="3">
    <source>
        <dbReference type="ARBA" id="ARBA00023163"/>
    </source>
</evidence>
<dbReference type="PROSITE" id="PS01124">
    <property type="entry name" value="HTH_ARAC_FAMILY_2"/>
    <property type="match status" value="1"/>
</dbReference>
<dbReference type="GO" id="GO:0043565">
    <property type="term" value="F:sequence-specific DNA binding"/>
    <property type="evidence" value="ECO:0007669"/>
    <property type="project" value="InterPro"/>
</dbReference>
<dbReference type="InterPro" id="IPR018060">
    <property type="entry name" value="HTH_AraC"/>
</dbReference>
<evidence type="ECO:0000256" key="2">
    <source>
        <dbReference type="ARBA" id="ARBA00023125"/>
    </source>
</evidence>
<dbReference type="AlphaFoldDB" id="A0A9X1PD90"/>
<dbReference type="InterPro" id="IPR046532">
    <property type="entry name" value="DUF6597"/>
</dbReference>
<organism evidence="5 6">
    <name type="scientific">Dyadobacter fanqingshengii</name>
    <dbReference type="NCBI Taxonomy" id="2906443"/>
    <lineage>
        <taxon>Bacteria</taxon>
        <taxon>Pseudomonadati</taxon>
        <taxon>Bacteroidota</taxon>
        <taxon>Cytophagia</taxon>
        <taxon>Cytophagales</taxon>
        <taxon>Spirosomataceae</taxon>
        <taxon>Dyadobacter</taxon>
    </lineage>
</organism>
<dbReference type="EMBL" id="JAJTTA010000002">
    <property type="protein sequence ID" value="MCF0041112.1"/>
    <property type="molecule type" value="Genomic_DNA"/>
</dbReference>
<evidence type="ECO:0000313" key="6">
    <source>
        <dbReference type="Proteomes" id="UP001139700"/>
    </source>
</evidence>
<keyword evidence="6" id="KW-1185">Reference proteome</keyword>
<keyword evidence="3" id="KW-0804">Transcription</keyword>
<evidence type="ECO:0000313" key="5">
    <source>
        <dbReference type="EMBL" id="MCF0041112.1"/>
    </source>
</evidence>
<dbReference type="PANTHER" id="PTHR46796:SF13">
    <property type="entry name" value="HTH-TYPE TRANSCRIPTIONAL ACTIVATOR RHAS"/>
    <property type="match status" value="1"/>
</dbReference>
<protein>
    <submittedName>
        <fullName evidence="5">Helix-turn-helix domain-containing protein</fullName>
    </submittedName>
</protein>
<dbReference type="Pfam" id="PF12833">
    <property type="entry name" value="HTH_18"/>
    <property type="match status" value="1"/>
</dbReference>
<sequence>MQLYPSPALAPYILHYLILEDHAVRPSRHRFFPDGHPGIAFHFGDAFLQQDFHSKAPVKHPESFIYGQVNHHFDLISGTKIGMLIVVFKPFGLSAFMKMPAKSLANQTLALAEIFPQTAGPLTDQVLGAQDHHARIEVIESFLMSQLAYNKHDIRLVTACTKMIDNACSPVPVRVLAEKLSVTERSLERAFDLHIGLSPKLYCRIARLQRYLKLRKNSPDMSLTALGYEAGYYDQAHFIKDFADLAGITPSQYDQNTNRLAVNLMQISVPSIV</sequence>
<proteinExistence type="predicted"/>
<evidence type="ECO:0000259" key="4">
    <source>
        <dbReference type="PROSITE" id="PS01124"/>
    </source>
</evidence>